<comment type="subcellular location">
    <subcellularLocation>
        <location evidence="1">Cell membrane</location>
        <topology evidence="1">Single-pass membrane protein</topology>
    </subcellularLocation>
</comment>
<keyword evidence="2" id="KW-1003">Cell membrane</keyword>
<name>A0A2S0WZH6_9MICO</name>
<accession>A0A2S0WZH6</accession>
<evidence type="ECO:0000256" key="7">
    <source>
        <dbReference type="SAM" id="Phobius"/>
    </source>
</evidence>
<evidence type="ECO:0000313" key="9">
    <source>
        <dbReference type="EMBL" id="AWB96728.1"/>
    </source>
</evidence>
<feature type="region of interest" description="Disordered" evidence="6">
    <location>
        <begin position="68"/>
        <end position="122"/>
    </location>
</feature>
<dbReference type="PANTHER" id="PTHR33885">
    <property type="entry name" value="PHAGE SHOCK PROTEIN C"/>
    <property type="match status" value="1"/>
</dbReference>
<evidence type="ECO:0000256" key="1">
    <source>
        <dbReference type="ARBA" id="ARBA00004162"/>
    </source>
</evidence>
<feature type="compositionally biased region" description="Low complexity" evidence="6">
    <location>
        <begin position="91"/>
        <end position="122"/>
    </location>
</feature>
<sequence>MRGAVPGCTPPAGTDAAASVVPIARVSMPAIQADRGEIAPAPVARSGSNQGFTPWRGIRRCCQHRSMETNPTAPEADPVQDDAKGDSAASGPTTPEAAGSPPSSGGPGAATPAPGTGTGFSPWLRRLGVPRRSGWLGGVCAGVAARLGIDPIIVRGIVVVIALLGAPLVLLYAVAWLLLPDTDGEIHFERLTRGIVDPAIVGIAVMGVIGLVPLVQGGWLGWRWWPDMTISDPIFGFNLTWPLRVLWVLLIVGAVIALVVWLARRASQNPPDGGGPRMASAATAAASGYPASTAFAASDAPATTGTAASTEPPVPANGADAAAIAEWRAQHEAWRLSHAEWKSGQESAERAARARAAAENKAKAIALTAQADEARAARRASRPRASAAFVFTFLGLALVAGSIAAVWALGRPSVAGFAIPIALAAVTMLLSLGMVIAALRRRRSGALAFTTTLATASMMVAVLASSFMPQGVLIPPGHSVSLDRTQRLVQPFGDAYLYATPSLIGDSTPVIELRQGTGDTWITLDEGAEIELDAREAGPVQLFITSPDGSVRSTSQLGDADSRVLMLGGEPAVAEDLTGDADARIVLEQGSGMVHIEIREGA</sequence>
<keyword evidence="4 7" id="KW-1133">Transmembrane helix</keyword>
<evidence type="ECO:0000256" key="6">
    <source>
        <dbReference type="SAM" id="MobiDB-lite"/>
    </source>
</evidence>
<evidence type="ECO:0000313" key="10">
    <source>
        <dbReference type="Proteomes" id="UP000244729"/>
    </source>
</evidence>
<evidence type="ECO:0000256" key="3">
    <source>
        <dbReference type="ARBA" id="ARBA00022692"/>
    </source>
</evidence>
<feature type="transmembrane region" description="Helical" evidence="7">
    <location>
        <begin position="415"/>
        <end position="439"/>
    </location>
</feature>
<dbReference type="PANTHER" id="PTHR33885:SF3">
    <property type="entry name" value="PHAGE SHOCK PROTEIN C"/>
    <property type="match status" value="1"/>
</dbReference>
<evidence type="ECO:0000256" key="2">
    <source>
        <dbReference type="ARBA" id="ARBA00022475"/>
    </source>
</evidence>
<evidence type="ECO:0000256" key="5">
    <source>
        <dbReference type="ARBA" id="ARBA00023136"/>
    </source>
</evidence>
<dbReference type="AlphaFoldDB" id="A0A2S0WZH6"/>
<dbReference type="InterPro" id="IPR052027">
    <property type="entry name" value="PspC"/>
</dbReference>
<proteinExistence type="predicted"/>
<gene>
    <name evidence="9" type="ORF">DCE93_01930</name>
</gene>
<protein>
    <recommendedName>
        <fullName evidence="8">Phage shock protein PspC N-terminal domain-containing protein</fullName>
    </recommendedName>
</protein>
<dbReference type="InterPro" id="IPR007168">
    <property type="entry name" value="Phageshock_PspC_N"/>
</dbReference>
<keyword evidence="3 7" id="KW-0812">Transmembrane</keyword>
<reference evidence="9 10" key="1">
    <citation type="submission" date="2018-04" db="EMBL/GenBank/DDBJ databases">
        <authorList>
            <person name="Li J."/>
        </authorList>
    </citation>
    <scope>NUCLEOTIDE SEQUENCE [LARGE SCALE GENOMIC DNA]</scope>
    <source>
        <strain evidence="10">30A</strain>
    </source>
</reference>
<evidence type="ECO:0000259" key="8">
    <source>
        <dbReference type="Pfam" id="PF04024"/>
    </source>
</evidence>
<dbReference type="EMBL" id="CP028913">
    <property type="protein sequence ID" value="AWB96728.1"/>
    <property type="molecule type" value="Genomic_DNA"/>
</dbReference>
<dbReference type="GO" id="GO:0005886">
    <property type="term" value="C:plasma membrane"/>
    <property type="evidence" value="ECO:0007669"/>
    <property type="project" value="UniProtKB-SubCell"/>
</dbReference>
<feature type="transmembrane region" description="Helical" evidence="7">
    <location>
        <begin position="385"/>
        <end position="409"/>
    </location>
</feature>
<dbReference type="OrthoDB" id="7359894at2"/>
<feature type="domain" description="Phage shock protein PspC N-terminal" evidence="8">
    <location>
        <begin position="130"/>
        <end position="181"/>
    </location>
</feature>
<keyword evidence="10" id="KW-1185">Reference proteome</keyword>
<organism evidence="9 10">
    <name type="scientific">Agromyces badenianii</name>
    <dbReference type="NCBI Taxonomy" id="2080742"/>
    <lineage>
        <taxon>Bacteria</taxon>
        <taxon>Bacillati</taxon>
        <taxon>Actinomycetota</taxon>
        <taxon>Actinomycetes</taxon>
        <taxon>Micrococcales</taxon>
        <taxon>Microbacteriaceae</taxon>
        <taxon>Agromyces</taxon>
    </lineage>
</organism>
<keyword evidence="5 7" id="KW-0472">Membrane</keyword>
<dbReference type="Proteomes" id="UP000244729">
    <property type="component" value="Chromosome"/>
</dbReference>
<feature type="transmembrane region" description="Helical" evidence="7">
    <location>
        <begin position="156"/>
        <end position="179"/>
    </location>
</feature>
<dbReference type="Pfam" id="PF04024">
    <property type="entry name" value="PspC"/>
    <property type="match status" value="1"/>
</dbReference>
<feature type="transmembrane region" description="Helical" evidence="7">
    <location>
        <begin position="200"/>
        <end position="225"/>
    </location>
</feature>
<feature type="transmembrane region" description="Helical" evidence="7">
    <location>
        <begin position="245"/>
        <end position="263"/>
    </location>
</feature>
<dbReference type="KEGG" id="agm:DCE93_01930"/>
<evidence type="ECO:0000256" key="4">
    <source>
        <dbReference type="ARBA" id="ARBA00022989"/>
    </source>
</evidence>
<feature type="transmembrane region" description="Helical" evidence="7">
    <location>
        <begin position="446"/>
        <end position="468"/>
    </location>
</feature>